<protein>
    <submittedName>
        <fullName evidence="4">Alpha/beta hydrolase</fullName>
    </submittedName>
</protein>
<dbReference type="Proteomes" id="UP000093757">
    <property type="component" value="Unassembled WGS sequence"/>
</dbReference>
<evidence type="ECO:0000256" key="1">
    <source>
        <dbReference type="ARBA" id="ARBA00008645"/>
    </source>
</evidence>
<evidence type="ECO:0000256" key="2">
    <source>
        <dbReference type="ARBA" id="ARBA00022801"/>
    </source>
</evidence>
<dbReference type="AlphaFoldDB" id="A0A1A6B6R2"/>
<dbReference type="GO" id="GO:0052689">
    <property type="term" value="F:carboxylic ester hydrolase activity"/>
    <property type="evidence" value="ECO:0007669"/>
    <property type="project" value="UniProtKB-ARBA"/>
</dbReference>
<dbReference type="InterPro" id="IPR050261">
    <property type="entry name" value="FrsA_esterase"/>
</dbReference>
<dbReference type="InterPro" id="IPR022742">
    <property type="entry name" value="Hydrolase_4"/>
</dbReference>
<name>A0A1A6B6R2_MYCGO</name>
<gene>
    <name evidence="4" type="ORF">A9W98_04375</name>
</gene>
<dbReference type="InterPro" id="IPR029058">
    <property type="entry name" value="AB_hydrolase_fold"/>
</dbReference>
<proteinExistence type="inferred from homology"/>
<dbReference type="PANTHER" id="PTHR22946">
    <property type="entry name" value="DIENELACTONE HYDROLASE DOMAIN-CONTAINING PROTEIN-RELATED"/>
    <property type="match status" value="1"/>
</dbReference>
<dbReference type="EMBL" id="MAEM01000555">
    <property type="protein sequence ID" value="OBR97975.1"/>
    <property type="molecule type" value="Genomic_DNA"/>
</dbReference>
<dbReference type="OrthoDB" id="5902829at2"/>
<dbReference type="Gene3D" id="3.40.50.1820">
    <property type="entry name" value="alpha/beta hydrolase"/>
    <property type="match status" value="1"/>
</dbReference>
<dbReference type="SUPFAM" id="SSF53474">
    <property type="entry name" value="alpha/beta-Hydrolases"/>
    <property type="match status" value="1"/>
</dbReference>
<dbReference type="Pfam" id="PF12146">
    <property type="entry name" value="Hydrolase_4"/>
    <property type="match status" value="1"/>
</dbReference>
<evidence type="ECO:0000259" key="3">
    <source>
        <dbReference type="Pfam" id="PF12146"/>
    </source>
</evidence>
<evidence type="ECO:0000313" key="4">
    <source>
        <dbReference type="EMBL" id="OBR97975.1"/>
    </source>
</evidence>
<dbReference type="PANTHER" id="PTHR22946:SF9">
    <property type="entry name" value="POLYKETIDE TRANSFERASE AF380"/>
    <property type="match status" value="1"/>
</dbReference>
<keyword evidence="2 4" id="KW-0378">Hydrolase</keyword>
<comment type="similarity">
    <text evidence="1">Belongs to the AB hydrolase superfamily.</text>
</comment>
<comment type="caution">
    <text evidence="4">The sequence shown here is derived from an EMBL/GenBank/DDBJ whole genome shotgun (WGS) entry which is preliminary data.</text>
</comment>
<accession>A0A1A6B6R2</accession>
<evidence type="ECO:0000313" key="5">
    <source>
        <dbReference type="Proteomes" id="UP000093757"/>
    </source>
</evidence>
<reference evidence="4 5" key="1">
    <citation type="submission" date="2016-06" db="EMBL/GenBank/DDBJ databases">
        <authorList>
            <person name="Kjaerup R.B."/>
            <person name="Dalgaard T.S."/>
            <person name="Juul-Madsen H.R."/>
        </authorList>
    </citation>
    <scope>NUCLEOTIDE SEQUENCE [LARGE SCALE GENOMIC DNA]</scope>
    <source>
        <strain evidence="4 5">1245752.6</strain>
    </source>
</reference>
<organism evidence="4 5">
    <name type="scientific">Mycobacterium gordonae</name>
    <dbReference type="NCBI Taxonomy" id="1778"/>
    <lineage>
        <taxon>Bacteria</taxon>
        <taxon>Bacillati</taxon>
        <taxon>Actinomycetota</taxon>
        <taxon>Actinomycetes</taxon>
        <taxon>Mycobacteriales</taxon>
        <taxon>Mycobacteriaceae</taxon>
        <taxon>Mycobacterium</taxon>
    </lineage>
</organism>
<sequence>MTAHTTFLSHGTRCAAWITRPTGNGPHPAVVLAHGLGANHTMALARYEHHFAGAGLATLAFDYRNLGASDGTPRQRLSLGRHRQDIAAAIEYVRGLPDIDADRVALWGTSLGAMHVLRVAAARHDIAAVVVQCPIVDGPATLRRLGLAATLRMGPAIAADAVRAALGRERRYVPIVGPPGSLAAVTVPGAQDGWDSTVDAGGSFDNRIAASCVVEIAVTGAKRAARNIAAPLLVCVSRKETLMDPRHAEEVTRRAPRGIARHYDADHFQVYHPPLLDELLADQTAFLREHLDVA</sequence>
<dbReference type="RefSeq" id="WP_065137506.1">
    <property type="nucleotide sequence ID" value="NZ_MAEM01000555.1"/>
</dbReference>
<feature type="domain" description="Serine aminopeptidase S33" evidence="3">
    <location>
        <begin position="26"/>
        <end position="258"/>
    </location>
</feature>